<keyword evidence="2" id="KW-0238">DNA-binding</keyword>
<gene>
    <name evidence="6" type="ORF">GJ689_13335</name>
</gene>
<evidence type="ECO:0000256" key="1">
    <source>
        <dbReference type="ARBA" id="ARBA00023015"/>
    </source>
</evidence>
<dbReference type="RefSeq" id="WP_155479949.1">
    <property type="nucleotide sequence ID" value="NZ_WNKV01000009.1"/>
</dbReference>
<feature type="region of interest" description="Disordered" evidence="4">
    <location>
        <begin position="245"/>
        <end position="292"/>
    </location>
</feature>
<organism evidence="6 7">
    <name type="scientific">Rhodoplanes serenus</name>
    <dbReference type="NCBI Taxonomy" id="200615"/>
    <lineage>
        <taxon>Bacteria</taxon>
        <taxon>Pseudomonadati</taxon>
        <taxon>Pseudomonadota</taxon>
        <taxon>Alphaproteobacteria</taxon>
        <taxon>Hyphomicrobiales</taxon>
        <taxon>Nitrobacteraceae</taxon>
        <taxon>Rhodoplanes</taxon>
    </lineage>
</organism>
<dbReference type="Gene3D" id="1.10.10.10">
    <property type="entry name" value="Winged helix-like DNA-binding domain superfamily/Winged helix DNA-binding domain"/>
    <property type="match status" value="1"/>
</dbReference>
<dbReference type="InterPro" id="IPR036390">
    <property type="entry name" value="WH_DNA-bd_sf"/>
</dbReference>
<dbReference type="SMART" id="SM00345">
    <property type="entry name" value="HTH_GNTR"/>
    <property type="match status" value="1"/>
</dbReference>
<dbReference type="EMBL" id="WNKV01000009">
    <property type="protein sequence ID" value="MTW17187.1"/>
    <property type="molecule type" value="Genomic_DNA"/>
</dbReference>
<feature type="compositionally biased region" description="Basic residues" evidence="4">
    <location>
        <begin position="281"/>
        <end position="292"/>
    </location>
</feature>
<evidence type="ECO:0000259" key="5">
    <source>
        <dbReference type="PROSITE" id="PS50949"/>
    </source>
</evidence>
<dbReference type="SUPFAM" id="SSF64288">
    <property type="entry name" value="Chorismate lyase-like"/>
    <property type="match status" value="1"/>
</dbReference>
<dbReference type="CDD" id="cd07377">
    <property type="entry name" value="WHTH_GntR"/>
    <property type="match status" value="1"/>
</dbReference>
<dbReference type="SMART" id="SM00866">
    <property type="entry name" value="UTRA"/>
    <property type="match status" value="1"/>
</dbReference>
<keyword evidence="3" id="KW-0804">Transcription</keyword>
<dbReference type="InterPro" id="IPR036388">
    <property type="entry name" value="WH-like_DNA-bd_sf"/>
</dbReference>
<name>A0A9X4XL75_9BRAD</name>
<dbReference type="Proteomes" id="UP000438991">
    <property type="component" value="Unassembled WGS sequence"/>
</dbReference>
<dbReference type="GO" id="GO:0003677">
    <property type="term" value="F:DNA binding"/>
    <property type="evidence" value="ECO:0007669"/>
    <property type="project" value="UniProtKB-KW"/>
</dbReference>
<dbReference type="AlphaFoldDB" id="A0A9X4XL75"/>
<dbReference type="InterPro" id="IPR000524">
    <property type="entry name" value="Tscrpt_reg_HTH_GntR"/>
</dbReference>
<dbReference type="InterPro" id="IPR028978">
    <property type="entry name" value="Chorismate_lyase_/UTRA_dom_sf"/>
</dbReference>
<evidence type="ECO:0000313" key="6">
    <source>
        <dbReference type="EMBL" id="MTW17187.1"/>
    </source>
</evidence>
<accession>A0A9X4XL75</accession>
<evidence type="ECO:0000313" key="7">
    <source>
        <dbReference type="Proteomes" id="UP000438991"/>
    </source>
</evidence>
<reference evidence="6 7" key="1">
    <citation type="submission" date="2019-11" db="EMBL/GenBank/DDBJ databases">
        <title>Whole-genome sequence of Rhodoplanes serenus DSM 18633, type strain.</title>
        <authorList>
            <person name="Kyndt J.A."/>
            <person name="Meyer T.E."/>
        </authorList>
    </citation>
    <scope>NUCLEOTIDE SEQUENCE [LARGE SCALE GENOMIC DNA]</scope>
    <source>
        <strain evidence="6 7">DSM 18633</strain>
    </source>
</reference>
<dbReference type="GO" id="GO:0045892">
    <property type="term" value="P:negative regulation of DNA-templated transcription"/>
    <property type="evidence" value="ECO:0007669"/>
    <property type="project" value="TreeGrafter"/>
</dbReference>
<dbReference type="InterPro" id="IPR050679">
    <property type="entry name" value="Bact_HTH_transcr_reg"/>
</dbReference>
<dbReference type="Gene3D" id="3.40.1410.10">
    <property type="entry name" value="Chorismate lyase-like"/>
    <property type="match status" value="1"/>
</dbReference>
<keyword evidence="1" id="KW-0805">Transcription regulation</keyword>
<proteinExistence type="predicted"/>
<evidence type="ECO:0000256" key="4">
    <source>
        <dbReference type="SAM" id="MobiDB-lite"/>
    </source>
</evidence>
<dbReference type="PROSITE" id="PS50949">
    <property type="entry name" value="HTH_GNTR"/>
    <property type="match status" value="1"/>
</dbReference>
<dbReference type="Pfam" id="PF07702">
    <property type="entry name" value="UTRA"/>
    <property type="match status" value="1"/>
</dbReference>
<dbReference type="Pfam" id="PF00392">
    <property type="entry name" value="GntR"/>
    <property type="match status" value="1"/>
</dbReference>
<comment type="caution">
    <text evidence="6">The sequence shown here is derived from an EMBL/GenBank/DDBJ whole genome shotgun (WGS) entry which is preliminary data.</text>
</comment>
<dbReference type="PRINTS" id="PR00035">
    <property type="entry name" value="HTHGNTR"/>
</dbReference>
<feature type="domain" description="HTH gntR-type" evidence="5">
    <location>
        <begin position="6"/>
        <end position="74"/>
    </location>
</feature>
<dbReference type="GO" id="GO:0003700">
    <property type="term" value="F:DNA-binding transcription factor activity"/>
    <property type="evidence" value="ECO:0007669"/>
    <property type="project" value="InterPro"/>
</dbReference>
<dbReference type="PANTHER" id="PTHR44846">
    <property type="entry name" value="MANNOSYL-D-GLYCERATE TRANSPORT/METABOLISM SYSTEM REPRESSOR MNGR-RELATED"/>
    <property type="match status" value="1"/>
</dbReference>
<dbReference type="InterPro" id="IPR011663">
    <property type="entry name" value="UTRA"/>
</dbReference>
<protein>
    <submittedName>
        <fullName evidence="6">UTRA domain-containing protein</fullName>
    </submittedName>
</protein>
<evidence type="ECO:0000256" key="3">
    <source>
        <dbReference type="ARBA" id="ARBA00023163"/>
    </source>
</evidence>
<sequence length="292" mass="31360">MNGHADGKARQIYLVLRDRIVSGALPYGDKLPPEPELAEAHGVARITVRRALAQLAAEGLVERRPSSGTRVIHRRAAPILTADIANVLATLAEMGRSTGLRLMSFGYETPPDAVAAALGLEAGERTQRSVRVRLVDGAPFSFLTTHVPERIGLTYSEAELATTPLLTLLDRSGVEVARATQTIAAALAAPEVARALDVDVGAPLIEMTRVVFDQSGQGVEHLHALYRPDRYAFCMDLVRTGARGTPHWSPVGRVTAGPHDHSGRTPKTNQKPARARPAATRSRRGAARCSTR</sequence>
<evidence type="ECO:0000256" key="2">
    <source>
        <dbReference type="ARBA" id="ARBA00023125"/>
    </source>
</evidence>
<dbReference type="SUPFAM" id="SSF46785">
    <property type="entry name" value="Winged helix' DNA-binding domain"/>
    <property type="match status" value="1"/>
</dbReference>
<dbReference type="PANTHER" id="PTHR44846:SF1">
    <property type="entry name" value="MANNOSYL-D-GLYCERATE TRANSPORT_METABOLISM SYSTEM REPRESSOR MNGR-RELATED"/>
    <property type="match status" value="1"/>
</dbReference>